<dbReference type="EMBL" id="NKUJ01000205">
    <property type="protein sequence ID" value="RMJ10382.1"/>
    <property type="molecule type" value="Genomic_DNA"/>
</dbReference>
<feature type="chain" id="PRO_5018288439" description="Small secreted protein" evidence="2">
    <location>
        <begin position="19"/>
        <end position="174"/>
    </location>
</feature>
<feature type="signal peptide" evidence="2">
    <location>
        <begin position="1"/>
        <end position="18"/>
    </location>
</feature>
<organism evidence="3 4">
    <name type="scientific">Fusarium kuroshium</name>
    <dbReference type="NCBI Taxonomy" id="2010991"/>
    <lineage>
        <taxon>Eukaryota</taxon>
        <taxon>Fungi</taxon>
        <taxon>Dikarya</taxon>
        <taxon>Ascomycota</taxon>
        <taxon>Pezizomycotina</taxon>
        <taxon>Sordariomycetes</taxon>
        <taxon>Hypocreomycetidae</taxon>
        <taxon>Hypocreales</taxon>
        <taxon>Nectriaceae</taxon>
        <taxon>Fusarium</taxon>
        <taxon>Fusarium solani species complex</taxon>
    </lineage>
</organism>
<feature type="region of interest" description="Disordered" evidence="1">
    <location>
        <begin position="131"/>
        <end position="174"/>
    </location>
</feature>
<dbReference type="Proteomes" id="UP000277212">
    <property type="component" value="Unassembled WGS sequence"/>
</dbReference>
<evidence type="ECO:0000256" key="1">
    <source>
        <dbReference type="SAM" id="MobiDB-lite"/>
    </source>
</evidence>
<evidence type="ECO:0000313" key="4">
    <source>
        <dbReference type="Proteomes" id="UP000277212"/>
    </source>
</evidence>
<evidence type="ECO:0000313" key="3">
    <source>
        <dbReference type="EMBL" id="RMJ10382.1"/>
    </source>
</evidence>
<reference evidence="3 4" key="1">
    <citation type="submission" date="2017-06" db="EMBL/GenBank/DDBJ databases">
        <title>Comparative genomic analysis of Ambrosia Fusariam Clade fungi.</title>
        <authorList>
            <person name="Stajich J.E."/>
            <person name="Carrillo J."/>
            <person name="Kijimoto T."/>
            <person name="Eskalen A."/>
            <person name="O'Donnell K."/>
            <person name="Kasson M."/>
        </authorList>
    </citation>
    <scope>NUCLEOTIDE SEQUENCE [LARGE SCALE GENOMIC DNA]</scope>
    <source>
        <strain evidence="3">UCR3666</strain>
    </source>
</reference>
<comment type="caution">
    <text evidence="3">The sequence shown here is derived from an EMBL/GenBank/DDBJ whole genome shotgun (WGS) entry which is preliminary data.</text>
</comment>
<keyword evidence="4" id="KW-1185">Reference proteome</keyword>
<accession>A0A3M2RZ31</accession>
<dbReference type="AlphaFoldDB" id="A0A3M2RZ31"/>
<name>A0A3M2RZ31_9HYPO</name>
<dbReference type="PANTHER" id="PTHR38849:SF1">
    <property type="entry name" value="SMALL SECRETED PROTEIN"/>
    <property type="match status" value="1"/>
</dbReference>
<keyword evidence="2" id="KW-0732">Signal</keyword>
<evidence type="ECO:0008006" key="5">
    <source>
        <dbReference type="Google" id="ProtNLM"/>
    </source>
</evidence>
<proteinExistence type="predicted"/>
<dbReference type="OrthoDB" id="2151417at2759"/>
<protein>
    <recommendedName>
        <fullName evidence="5">Small secreted protein</fullName>
    </recommendedName>
</protein>
<evidence type="ECO:0000256" key="2">
    <source>
        <dbReference type="SAM" id="SignalP"/>
    </source>
</evidence>
<gene>
    <name evidence="3" type="ORF">CDV36_010012</name>
</gene>
<sequence length="174" mass="18920">MHLTRSILFASLAAWSTAMPSRRQANLLQVQDYAQFQISDGLAGNALQEVAEKFPVEQFRANLAGVSQQDLEILKAARETAEAAETDAGGFNDAIDQVGEDSDDGKALQTGKIKNKVLKLELQVLALQIEQAQGDDNQEKIDEEQQKLDKNVATDKESAGDQSQSVNFQGSSQP</sequence>
<feature type="compositionally biased region" description="Polar residues" evidence="1">
    <location>
        <begin position="160"/>
        <end position="174"/>
    </location>
</feature>
<feature type="region of interest" description="Disordered" evidence="1">
    <location>
        <begin position="83"/>
        <end position="107"/>
    </location>
</feature>
<dbReference type="PANTHER" id="PTHR38849">
    <property type="entry name" value="SMALL SECRETED PROTEIN"/>
    <property type="match status" value="1"/>
</dbReference>
<feature type="compositionally biased region" description="Basic and acidic residues" evidence="1">
    <location>
        <begin position="137"/>
        <end position="159"/>
    </location>
</feature>